<name>A0A5P6VMG6_PSEXY</name>
<dbReference type="SUPFAM" id="SSF75217">
    <property type="entry name" value="alpha/beta knot"/>
    <property type="match status" value="1"/>
</dbReference>
<dbReference type="Gene3D" id="3.40.1280.10">
    <property type="match status" value="1"/>
</dbReference>
<dbReference type="Pfam" id="PF00588">
    <property type="entry name" value="SpoU_methylase"/>
    <property type="match status" value="1"/>
</dbReference>
<proteinExistence type="predicted"/>
<feature type="domain" description="tRNA/rRNA methyltransferase SpoU type" evidence="3">
    <location>
        <begin position="130"/>
        <end position="270"/>
    </location>
</feature>
<dbReference type="InterPro" id="IPR029028">
    <property type="entry name" value="Alpha/beta_knot_MTases"/>
</dbReference>
<dbReference type="InterPro" id="IPR029026">
    <property type="entry name" value="tRNA_m1G_MTases_N"/>
</dbReference>
<dbReference type="OrthoDB" id="9794400at2"/>
<evidence type="ECO:0000256" key="2">
    <source>
        <dbReference type="ARBA" id="ARBA00022679"/>
    </source>
</evidence>
<dbReference type="GO" id="GO:0008173">
    <property type="term" value="F:RNA methyltransferase activity"/>
    <property type="evidence" value="ECO:0007669"/>
    <property type="project" value="InterPro"/>
</dbReference>
<dbReference type="Gene3D" id="3.30.1330.30">
    <property type="match status" value="1"/>
</dbReference>
<dbReference type="GO" id="GO:0003723">
    <property type="term" value="F:RNA binding"/>
    <property type="evidence" value="ECO:0007669"/>
    <property type="project" value="InterPro"/>
</dbReference>
<dbReference type="AlphaFoldDB" id="A0A5P6VMG6"/>
<dbReference type="InterPro" id="IPR001537">
    <property type="entry name" value="SpoU_MeTrfase"/>
</dbReference>
<sequence>MNVIKIDDINDKRVAIFTEYNEAQLYHYFEPNGGVFIAETPNVIERALNRGCEPMAFLVEEKAFESEVVQELLSKTSAASEEDELGVFVAELNVINKITGFNLTRGVLAAFRRPTLPAPSDLLESSSKVAILEDVMNPTNVGAIFRSAAALGVDAIFLTHDSADPFYRRAARVAMGTSFQVPWTYFDKGSNYVDILHNADYKVVSMALKDNAIPLSSPELKQHDKLAVIFGTESTGIKEDTIANSDYVTIIPMHHDVDSLNVAAASAVTFWELCGK</sequence>
<dbReference type="PANTHER" id="PTHR43191:SF12">
    <property type="entry name" value="RRNA METHYLASE"/>
    <property type="match status" value="1"/>
</dbReference>
<dbReference type="GO" id="GO:0032259">
    <property type="term" value="P:methylation"/>
    <property type="evidence" value="ECO:0007669"/>
    <property type="project" value="UniProtKB-KW"/>
</dbReference>
<dbReference type="GO" id="GO:0006396">
    <property type="term" value="P:RNA processing"/>
    <property type="evidence" value="ECO:0007669"/>
    <property type="project" value="InterPro"/>
</dbReference>
<keyword evidence="1 4" id="KW-0489">Methyltransferase</keyword>
<gene>
    <name evidence="4" type="ORF">FXF36_01075</name>
</gene>
<accession>A0A5P6VMG6</accession>
<organism evidence="4 5">
    <name type="scientific">Pseudobutyrivibrio xylanivorans</name>
    <dbReference type="NCBI Taxonomy" id="185007"/>
    <lineage>
        <taxon>Bacteria</taxon>
        <taxon>Bacillati</taxon>
        <taxon>Bacillota</taxon>
        <taxon>Clostridia</taxon>
        <taxon>Lachnospirales</taxon>
        <taxon>Lachnospiraceae</taxon>
        <taxon>Pseudobutyrivibrio</taxon>
    </lineage>
</organism>
<evidence type="ECO:0000313" key="5">
    <source>
        <dbReference type="Proteomes" id="UP000327030"/>
    </source>
</evidence>
<dbReference type="SUPFAM" id="SSF55315">
    <property type="entry name" value="L30e-like"/>
    <property type="match status" value="1"/>
</dbReference>
<evidence type="ECO:0000313" key="4">
    <source>
        <dbReference type="EMBL" id="QFJ53558.1"/>
    </source>
</evidence>
<dbReference type="RefSeq" id="WP_151622062.1">
    <property type="nucleotide sequence ID" value="NZ_CP043028.1"/>
</dbReference>
<dbReference type="EMBL" id="CP043028">
    <property type="protein sequence ID" value="QFJ53558.1"/>
    <property type="molecule type" value="Genomic_DNA"/>
</dbReference>
<evidence type="ECO:0000256" key="1">
    <source>
        <dbReference type="ARBA" id="ARBA00022603"/>
    </source>
</evidence>
<evidence type="ECO:0000259" key="3">
    <source>
        <dbReference type="Pfam" id="PF00588"/>
    </source>
</evidence>
<protein>
    <submittedName>
        <fullName evidence="4">RNA methyltransferase</fullName>
    </submittedName>
</protein>
<reference evidence="5" key="1">
    <citation type="submission" date="2019-08" db="EMBL/GenBank/DDBJ databases">
        <title>Complete Genome Sequence of the Polysaccharide-Degrading Rumen Bacterium Pseudobutyrivibrio xylanivorans MA3014.</title>
        <authorList>
            <person name="Palevich N."/>
            <person name="Maclean P.H."/>
            <person name="Kelly W.J."/>
            <person name="Leahy S.C."/>
            <person name="Rakonjac J."/>
            <person name="Attwood G.T."/>
        </authorList>
    </citation>
    <scope>NUCLEOTIDE SEQUENCE [LARGE SCALE GENOMIC DNA]</scope>
    <source>
        <strain evidence="5">MA3014</strain>
    </source>
</reference>
<keyword evidence="2" id="KW-0808">Transferase</keyword>
<dbReference type="CDD" id="cd18095">
    <property type="entry name" value="SpoU-like_rRNA-MTase"/>
    <property type="match status" value="1"/>
</dbReference>
<dbReference type="Proteomes" id="UP000327030">
    <property type="component" value="Chromosome 1"/>
</dbReference>
<dbReference type="InterPro" id="IPR051259">
    <property type="entry name" value="rRNA_Methyltransferase"/>
</dbReference>
<dbReference type="InterPro" id="IPR029064">
    <property type="entry name" value="Ribosomal_eL30-like_sf"/>
</dbReference>
<dbReference type="PANTHER" id="PTHR43191">
    <property type="entry name" value="RRNA METHYLTRANSFERASE 3"/>
    <property type="match status" value="1"/>
</dbReference>
<dbReference type="KEGG" id="pxv:FXF36_01075"/>